<feature type="compositionally biased region" description="Basic and acidic residues" evidence="1">
    <location>
        <begin position="37"/>
        <end position="60"/>
    </location>
</feature>
<reference evidence="3" key="1">
    <citation type="journal article" date="2006" name="Korean J. Parasitol.">
        <title>Cloning of the novel putative apoptosis-related gene of Spirometra erinacei (Order Pseudophyllidae).</title>
        <authorList>
            <person name="Lee S.U."/>
            <person name="Huh S."/>
        </authorList>
    </citation>
    <scope>NUCLEOTIDE SEQUENCE</scope>
</reference>
<evidence type="ECO:0000313" key="3">
    <source>
        <dbReference type="EMBL" id="AAF40185.1"/>
    </source>
</evidence>
<sequence>MTSLSFVLLFAVAHALVCQASPAKKILQVTDEEGLSEDLKLEKPEEQEEKEGPSELKPGDVELETGLIEGALAPAASKPVIIIIKV</sequence>
<accession>Q9NH97</accession>
<name>Q9NH97_SPIER</name>
<dbReference type="AlphaFoldDB" id="Q9NH97"/>
<proteinExistence type="evidence at transcript level"/>
<evidence type="ECO:0000256" key="2">
    <source>
        <dbReference type="SAM" id="SignalP"/>
    </source>
</evidence>
<evidence type="ECO:0000256" key="1">
    <source>
        <dbReference type="SAM" id="MobiDB-lite"/>
    </source>
</evidence>
<protein>
    <submittedName>
        <fullName evidence="3">Putative apoptosis protein</fullName>
    </submittedName>
</protein>
<feature type="chain" id="PRO_5013107844" evidence="2">
    <location>
        <begin position="16"/>
        <end position="86"/>
    </location>
</feature>
<feature type="region of interest" description="Disordered" evidence="1">
    <location>
        <begin position="32"/>
        <end position="60"/>
    </location>
</feature>
<dbReference type="EMBL" id="AF229035">
    <property type="protein sequence ID" value="AAF40185.1"/>
    <property type="molecule type" value="mRNA"/>
</dbReference>
<keyword evidence="2" id="KW-0732">Signal</keyword>
<organism evidence="3">
    <name type="scientific">Spirometra erinaceieuropaei</name>
    <name type="common">Tapeworm</name>
    <name type="synonym">Spirometra erinacei</name>
    <dbReference type="NCBI Taxonomy" id="99802"/>
    <lineage>
        <taxon>Eukaryota</taxon>
        <taxon>Metazoa</taxon>
        <taxon>Spiralia</taxon>
        <taxon>Lophotrochozoa</taxon>
        <taxon>Platyhelminthes</taxon>
        <taxon>Cestoda</taxon>
        <taxon>Eucestoda</taxon>
        <taxon>Diphyllobothriidea</taxon>
        <taxon>Diphyllobothriidae</taxon>
        <taxon>Spirometra</taxon>
    </lineage>
</organism>
<feature type="signal peptide" evidence="2">
    <location>
        <begin position="1"/>
        <end position="15"/>
    </location>
</feature>